<dbReference type="InterPro" id="IPR050397">
    <property type="entry name" value="Env_Response_Regulators"/>
</dbReference>
<protein>
    <submittedName>
        <fullName evidence="6">Crp/Fnr family transcriptional regulator</fullName>
    </submittedName>
</protein>
<dbReference type="InterPro" id="IPR000595">
    <property type="entry name" value="cNMP-bd_dom"/>
</dbReference>
<dbReference type="EMBL" id="BSPL01000005">
    <property type="protein sequence ID" value="GLS68618.1"/>
    <property type="molecule type" value="Genomic_DNA"/>
</dbReference>
<keyword evidence="7" id="KW-1185">Reference proteome</keyword>
<dbReference type="InterPro" id="IPR018490">
    <property type="entry name" value="cNMP-bd_dom_sf"/>
</dbReference>
<dbReference type="PANTHER" id="PTHR24567:SF26">
    <property type="entry name" value="REGULATORY PROTEIN YEIL"/>
    <property type="match status" value="1"/>
</dbReference>
<evidence type="ECO:0000313" key="6">
    <source>
        <dbReference type="EMBL" id="GLS68618.1"/>
    </source>
</evidence>
<feature type="domain" description="HTH crp-type" evidence="5">
    <location>
        <begin position="145"/>
        <end position="219"/>
    </location>
</feature>
<dbReference type="GO" id="GO:0003700">
    <property type="term" value="F:DNA-binding transcription factor activity"/>
    <property type="evidence" value="ECO:0007669"/>
    <property type="project" value="TreeGrafter"/>
</dbReference>
<dbReference type="CDD" id="cd00038">
    <property type="entry name" value="CAP_ED"/>
    <property type="match status" value="1"/>
</dbReference>
<dbReference type="InterPro" id="IPR012318">
    <property type="entry name" value="HTH_CRP"/>
</dbReference>
<evidence type="ECO:0000259" key="5">
    <source>
        <dbReference type="PROSITE" id="PS51063"/>
    </source>
</evidence>
<name>A0AA37TC87_9HYPH</name>
<organism evidence="6 7">
    <name type="scientific">Methylobacterium tardum</name>
    <dbReference type="NCBI Taxonomy" id="374432"/>
    <lineage>
        <taxon>Bacteria</taxon>
        <taxon>Pseudomonadati</taxon>
        <taxon>Pseudomonadota</taxon>
        <taxon>Alphaproteobacteria</taxon>
        <taxon>Hyphomicrobiales</taxon>
        <taxon>Methylobacteriaceae</taxon>
        <taxon>Methylobacterium</taxon>
    </lineage>
</organism>
<sequence>MSNPLIRKLEAVVDFTDRDRAVLEQVCKSTQPIAAGRDIIRQGDRPNNVHLVLDGVAFRYKVMRNGGRQIVAVLVPGDFCDLHVAILGEMDHSIGALTPCTLAVIPRETILDLTERHPRINRAMWWATLVDEGTLREWLTNIGQREAAEGLAHIFCELLLRLQSVGAADANSYPMPLRQNDLADVLGMTSVHVNRTLQALREAGLIVLERRRLTIPDVDRLKEFCGFDPAYLHLRPRQPEAVG</sequence>
<evidence type="ECO:0000256" key="1">
    <source>
        <dbReference type="ARBA" id="ARBA00023015"/>
    </source>
</evidence>
<accession>A0AA37TC87</accession>
<keyword evidence="3" id="KW-0804">Transcription</keyword>
<dbReference type="InterPro" id="IPR014710">
    <property type="entry name" value="RmlC-like_jellyroll"/>
</dbReference>
<comment type="caution">
    <text evidence="6">The sequence shown here is derived from an EMBL/GenBank/DDBJ whole genome shotgun (WGS) entry which is preliminary data.</text>
</comment>
<evidence type="ECO:0000313" key="7">
    <source>
        <dbReference type="Proteomes" id="UP001157440"/>
    </source>
</evidence>
<dbReference type="SMART" id="SM00419">
    <property type="entry name" value="HTH_CRP"/>
    <property type="match status" value="1"/>
</dbReference>
<feature type="domain" description="Cyclic nucleotide-binding" evidence="4">
    <location>
        <begin position="35"/>
        <end position="79"/>
    </location>
</feature>
<dbReference type="SMART" id="SM00100">
    <property type="entry name" value="cNMP"/>
    <property type="match status" value="1"/>
</dbReference>
<dbReference type="PANTHER" id="PTHR24567">
    <property type="entry name" value="CRP FAMILY TRANSCRIPTIONAL REGULATORY PROTEIN"/>
    <property type="match status" value="1"/>
</dbReference>
<evidence type="ECO:0000256" key="3">
    <source>
        <dbReference type="ARBA" id="ARBA00023163"/>
    </source>
</evidence>
<dbReference type="GO" id="GO:0005829">
    <property type="term" value="C:cytosol"/>
    <property type="evidence" value="ECO:0007669"/>
    <property type="project" value="TreeGrafter"/>
</dbReference>
<dbReference type="Proteomes" id="UP001157440">
    <property type="component" value="Unassembled WGS sequence"/>
</dbReference>
<dbReference type="SUPFAM" id="SSF51206">
    <property type="entry name" value="cAMP-binding domain-like"/>
    <property type="match status" value="1"/>
</dbReference>
<keyword evidence="1" id="KW-0805">Transcription regulation</keyword>
<evidence type="ECO:0000259" key="4">
    <source>
        <dbReference type="PROSITE" id="PS50042"/>
    </source>
</evidence>
<dbReference type="GO" id="GO:0003677">
    <property type="term" value="F:DNA binding"/>
    <property type="evidence" value="ECO:0007669"/>
    <property type="project" value="UniProtKB-KW"/>
</dbReference>
<reference evidence="7" key="1">
    <citation type="journal article" date="2019" name="Int. J. Syst. Evol. Microbiol.">
        <title>The Global Catalogue of Microorganisms (GCM) 10K type strain sequencing project: providing services to taxonomists for standard genome sequencing and annotation.</title>
        <authorList>
            <consortium name="The Broad Institute Genomics Platform"/>
            <consortium name="The Broad Institute Genome Sequencing Center for Infectious Disease"/>
            <person name="Wu L."/>
            <person name="Ma J."/>
        </authorList>
    </citation>
    <scope>NUCLEOTIDE SEQUENCE [LARGE SCALE GENOMIC DNA]</scope>
    <source>
        <strain evidence="7">NBRC 103632</strain>
    </source>
</reference>
<dbReference type="Gene3D" id="1.10.10.10">
    <property type="entry name" value="Winged helix-like DNA-binding domain superfamily/Winged helix DNA-binding domain"/>
    <property type="match status" value="1"/>
</dbReference>
<gene>
    <name evidence="6" type="ORF">GCM10007890_06300</name>
</gene>
<dbReference type="AlphaFoldDB" id="A0AA37TC87"/>
<keyword evidence="2" id="KW-0238">DNA-binding</keyword>
<dbReference type="Pfam" id="PF13545">
    <property type="entry name" value="HTH_Crp_2"/>
    <property type="match status" value="1"/>
</dbReference>
<dbReference type="InterPro" id="IPR036388">
    <property type="entry name" value="WH-like_DNA-bd_sf"/>
</dbReference>
<dbReference type="PROSITE" id="PS50042">
    <property type="entry name" value="CNMP_BINDING_3"/>
    <property type="match status" value="1"/>
</dbReference>
<dbReference type="InterPro" id="IPR036390">
    <property type="entry name" value="WH_DNA-bd_sf"/>
</dbReference>
<dbReference type="SUPFAM" id="SSF46785">
    <property type="entry name" value="Winged helix' DNA-binding domain"/>
    <property type="match status" value="1"/>
</dbReference>
<dbReference type="RefSeq" id="WP_238200348.1">
    <property type="nucleotide sequence ID" value="NZ_BPQZ01000086.1"/>
</dbReference>
<dbReference type="Pfam" id="PF00027">
    <property type="entry name" value="cNMP_binding"/>
    <property type="match status" value="1"/>
</dbReference>
<evidence type="ECO:0000256" key="2">
    <source>
        <dbReference type="ARBA" id="ARBA00023125"/>
    </source>
</evidence>
<dbReference type="PROSITE" id="PS51063">
    <property type="entry name" value="HTH_CRP_2"/>
    <property type="match status" value="1"/>
</dbReference>
<dbReference type="Gene3D" id="2.60.120.10">
    <property type="entry name" value="Jelly Rolls"/>
    <property type="match status" value="1"/>
</dbReference>
<proteinExistence type="predicted"/>